<protein>
    <submittedName>
        <fullName evidence="2">Unannotated protein</fullName>
    </submittedName>
</protein>
<proteinExistence type="predicted"/>
<accession>A0A6J6N2I3</accession>
<reference evidence="2" key="1">
    <citation type="submission" date="2020-05" db="EMBL/GenBank/DDBJ databases">
        <authorList>
            <person name="Chiriac C."/>
            <person name="Salcher M."/>
            <person name="Ghai R."/>
            <person name="Kavagutti S V."/>
        </authorList>
    </citation>
    <scope>NUCLEOTIDE SEQUENCE</scope>
</reference>
<name>A0A6J6N2I3_9ZZZZ</name>
<sequence length="193" mass="20555">MIGIIARADAPRQSGLFGTSRQPNGRSPSSDMIFSTVAIAVAARVGSAGKNTTPAAYAPATGSEKSTTARKNASGTCIKIPAPSPVSASAPVAPRCSMLHSAVIPRVTISRLRTPLMFATNDTPHASCSKRGSYKPWARGRSGFISVMSLQEPCRHGGESKCVLPGQRWPEQSQDYRARRPLTKGFTSDYQTY</sequence>
<organism evidence="2">
    <name type="scientific">freshwater metagenome</name>
    <dbReference type="NCBI Taxonomy" id="449393"/>
    <lineage>
        <taxon>unclassified sequences</taxon>
        <taxon>metagenomes</taxon>
        <taxon>ecological metagenomes</taxon>
    </lineage>
</organism>
<evidence type="ECO:0000313" key="2">
    <source>
        <dbReference type="EMBL" id="CAB4680327.1"/>
    </source>
</evidence>
<feature type="region of interest" description="Disordered" evidence="1">
    <location>
        <begin position="50"/>
        <end position="69"/>
    </location>
</feature>
<evidence type="ECO:0000256" key="1">
    <source>
        <dbReference type="SAM" id="MobiDB-lite"/>
    </source>
</evidence>
<dbReference type="AlphaFoldDB" id="A0A6J6N2I3"/>
<gene>
    <name evidence="2" type="ORF">UFOPK2334_01123</name>
</gene>
<dbReference type="EMBL" id="CAEZXA010000106">
    <property type="protein sequence ID" value="CAB4680327.1"/>
    <property type="molecule type" value="Genomic_DNA"/>
</dbReference>